<dbReference type="SUPFAM" id="SSF52833">
    <property type="entry name" value="Thioredoxin-like"/>
    <property type="match status" value="1"/>
</dbReference>
<protein>
    <submittedName>
        <fullName evidence="2">Uncharacterized protein</fullName>
    </submittedName>
</protein>
<dbReference type="AlphaFoldDB" id="A0A2V0NLM2"/>
<dbReference type="PANTHER" id="PTHR47682">
    <property type="entry name" value="TETRATRICOPEPTIDE REPEAT (TPR)-CONTAINING PROTEIN"/>
    <property type="match status" value="1"/>
</dbReference>
<dbReference type="OrthoDB" id="2423701at2759"/>
<dbReference type="InterPro" id="IPR036249">
    <property type="entry name" value="Thioredoxin-like_sf"/>
</dbReference>
<feature type="region of interest" description="Disordered" evidence="1">
    <location>
        <begin position="1"/>
        <end position="63"/>
    </location>
</feature>
<dbReference type="Gene3D" id="3.40.30.10">
    <property type="entry name" value="Glutaredoxin"/>
    <property type="match status" value="1"/>
</dbReference>
<evidence type="ECO:0000313" key="2">
    <source>
        <dbReference type="EMBL" id="GBF88326.1"/>
    </source>
</evidence>
<dbReference type="InterPro" id="IPR011990">
    <property type="entry name" value="TPR-like_helical_dom_sf"/>
</dbReference>
<gene>
    <name evidence="2" type="ORF">Rsub_01038</name>
</gene>
<accession>A0A2V0NLM2</accession>
<evidence type="ECO:0000313" key="3">
    <source>
        <dbReference type="Proteomes" id="UP000247498"/>
    </source>
</evidence>
<comment type="caution">
    <text evidence="2">The sequence shown here is derived from an EMBL/GenBank/DDBJ whole genome shotgun (WGS) entry which is preliminary data.</text>
</comment>
<dbReference type="PANTHER" id="PTHR47682:SF1">
    <property type="entry name" value="TETRATRICOPEPTIDE REPEAT (TPR)-CONTAINING PROTEIN"/>
    <property type="match status" value="1"/>
</dbReference>
<dbReference type="EMBL" id="BDRX01000004">
    <property type="protein sequence ID" value="GBF88326.1"/>
    <property type="molecule type" value="Genomic_DNA"/>
</dbReference>
<dbReference type="SUPFAM" id="SSF48452">
    <property type="entry name" value="TPR-like"/>
    <property type="match status" value="1"/>
</dbReference>
<dbReference type="SMART" id="SM00028">
    <property type="entry name" value="TPR"/>
    <property type="match status" value="3"/>
</dbReference>
<keyword evidence="3" id="KW-1185">Reference proteome</keyword>
<dbReference type="InParanoid" id="A0A2V0NLM2"/>
<feature type="compositionally biased region" description="Low complexity" evidence="1">
    <location>
        <begin position="22"/>
        <end position="46"/>
    </location>
</feature>
<dbReference type="InterPro" id="IPR019734">
    <property type="entry name" value="TPR_rpt"/>
</dbReference>
<dbReference type="Gene3D" id="1.25.40.10">
    <property type="entry name" value="Tetratricopeptide repeat domain"/>
    <property type="match status" value="1"/>
</dbReference>
<evidence type="ECO:0000256" key="1">
    <source>
        <dbReference type="SAM" id="MobiDB-lite"/>
    </source>
</evidence>
<dbReference type="Pfam" id="PF13181">
    <property type="entry name" value="TPR_8"/>
    <property type="match status" value="1"/>
</dbReference>
<sequence length="280" mass="28604">MQAGVSCPRGARAAGSQPGGVRSSSSTGRSGAAASAARRRSGAAARTPPPRNRPRSTGVRADAGAAAAAHVEVRICTGKVCKKQGSEQIVRFGEQLGLPNLEVRACGCLGNCGNGPNLVLLPQAQVLRHVATPADLAEALRAFCGADVGDELLRATELRLAGNALAMAGDLRGAVERYRAALSAAPNGAGAHLIHANLSATHLQLGEKDAALEHARAAVASAPRGFHKAHVRLVDALYALGRYGEAEAAVEAAVASDASFAALPEYKVIRQALKGVKRPA</sequence>
<dbReference type="FunCoup" id="A0A2V0NLM2">
    <property type="interactions" value="313"/>
</dbReference>
<organism evidence="2 3">
    <name type="scientific">Raphidocelis subcapitata</name>
    <dbReference type="NCBI Taxonomy" id="307507"/>
    <lineage>
        <taxon>Eukaryota</taxon>
        <taxon>Viridiplantae</taxon>
        <taxon>Chlorophyta</taxon>
        <taxon>core chlorophytes</taxon>
        <taxon>Chlorophyceae</taxon>
        <taxon>CS clade</taxon>
        <taxon>Sphaeropleales</taxon>
        <taxon>Selenastraceae</taxon>
        <taxon>Raphidocelis</taxon>
    </lineage>
</organism>
<dbReference type="STRING" id="307507.A0A2V0NLM2"/>
<dbReference type="Proteomes" id="UP000247498">
    <property type="component" value="Unassembled WGS sequence"/>
</dbReference>
<name>A0A2V0NLM2_9CHLO</name>
<proteinExistence type="predicted"/>
<dbReference type="CDD" id="cd02980">
    <property type="entry name" value="TRX_Fd_family"/>
    <property type="match status" value="1"/>
</dbReference>
<reference evidence="2 3" key="1">
    <citation type="journal article" date="2018" name="Sci. Rep.">
        <title>Raphidocelis subcapitata (=Pseudokirchneriella subcapitata) provides an insight into genome evolution and environmental adaptations in the Sphaeropleales.</title>
        <authorList>
            <person name="Suzuki S."/>
            <person name="Yamaguchi H."/>
            <person name="Nakajima N."/>
            <person name="Kawachi M."/>
        </authorList>
    </citation>
    <scope>NUCLEOTIDE SEQUENCE [LARGE SCALE GENOMIC DNA]</scope>
    <source>
        <strain evidence="2 3">NIES-35</strain>
    </source>
</reference>